<dbReference type="SUPFAM" id="SSF161084">
    <property type="entry name" value="MAPEG domain-like"/>
    <property type="match status" value="1"/>
</dbReference>
<evidence type="ECO:0000313" key="7">
    <source>
        <dbReference type="Proteomes" id="UP001156694"/>
    </source>
</evidence>
<evidence type="ECO:0000256" key="4">
    <source>
        <dbReference type="ARBA" id="ARBA00023136"/>
    </source>
</evidence>
<sequence length="139" mass="14883">MEHFAQYNHAIFALGAFVLIVMILNPLSANIKTNEGVESGAMPPADYSSKSYRWSRAYMNAMEVSGPFVGATVAAILAGGSPLWVNLLASVFLVSRLIMAYVHIKGIGHKNMGPRTMIFALGMFCICGLALIAMIGALT</sequence>
<organism evidence="6 7">
    <name type="scientific">Amylibacter marinus</name>
    <dbReference type="NCBI Taxonomy" id="1475483"/>
    <lineage>
        <taxon>Bacteria</taxon>
        <taxon>Pseudomonadati</taxon>
        <taxon>Pseudomonadota</taxon>
        <taxon>Alphaproteobacteria</taxon>
        <taxon>Rhodobacterales</taxon>
        <taxon>Paracoccaceae</taxon>
        <taxon>Amylibacter</taxon>
    </lineage>
</organism>
<dbReference type="RefSeq" id="WP_284376754.1">
    <property type="nucleotide sequence ID" value="NZ_BSNN01000002.1"/>
</dbReference>
<evidence type="ECO:0000256" key="2">
    <source>
        <dbReference type="ARBA" id="ARBA00022692"/>
    </source>
</evidence>
<evidence type="ECO:0008006" key="8">
    <source>
        <dbReference type="Google" id="ProtNLM"/>
    </source>
</evidence>
<evidence type="ECO:0000313" key="6">
    <source>
        <dbReference type="EMBL" id="GLQ34777.1"/>
    </source>
</evidence>
<comment type="caution">
    <text evidence="6">The sequence shown here is derived from an EMBL/GenBank/DDBJ whole genome shotgun (WGS) entry which is preliminary data.</text>
</comment>
<feature type="transmembrane region" description="Helical" evidence="5">
    <location>
        <begin position="83"/>
        <end position="104"/>
    </location>
</feature>
<proteinExistence type="predicted"/>
<dbReference type="InterPro" id="IPR001129">
    <property type="entry name" value="Membr-assoc_MAPEG"/>
</dbReference>
<evidence type="ECO:0000256" key="3">
    <source>
        <dbReference type="ARBA" id="ARBA00022989"/>
    </source>
</evidence>
<dbReference type="EMBL" id="BSNN01000002">
    <property type="protein sequence ID" value="GLQ34777.1"/>
    <property type="molecule type" value="Genomic_DNA"/>
</dbReference>
<gene>
    <name evidence="6" type="ORF">GCM10007939_10600</name>
</gene>
<dbReference type="Gene3D" id="1.20.120.550">
    <property type="entry name" value="Membrane associated eicosanoid/glutathione metabolism-like domain"/>
    <property type="match status" value="1"/>
</dbReference>
<evidence type="ECO:0000256" key="5">
    <source>
        <dbReference type="SAM" id="Phobius"/>
    </source>
</evidence>
<feature type="transmembrane region" description="Helical" evidence="5">
    <location>
        <begin position="6"/>
        <end position="24"/>
    </location>
</feature>
<keyword evidence="4 5" id="KW-0472">Membrane</keyword>
<evidence type="ECO:0000256" key="1">
    <source>
        <dbReference type="ARBA" id="ARBA00004370"/>
    </source>
</evidence>
<keyword evidence="2 5" id="KW-0812">Transmembrane</keyword>
<accession>A0ABQ5VU47</accession>
<name>A0ABQ5VU47_9RHOB</name>
<dbReference type="Pfam" id="PF01124">
    <property type="entry name" value="MAPEG"/>
    <property type="match status" value="1"/>
</dbReference>
<protein>
    <recommendedName>
        <fullName evidence="8">MAPEG family protein</fullName>
    </recommendedName>
</protein>
<keyword evidence="7" id="KW-1185">Reference proteome</keyword>
<keyword evidence="3 5" id="KW-1133">Transmembrane helix</keyword>
<dbReference type="Proteomes" id="UP001156694">
    <property type="component" value="Unassembled WGS sequence"/>
</dbReference>
<dbReference type="InterPro" id="IPR023352">
    <property type="entry name" value="MAPEG-like_dom_sf"/>
</dbReference>
<comment type="subcellular location">
    <subcellularLocation>
        <location evidence="1">Membrane</location>
    </subcellularLocation>
</comment>
<feature type="transmembrane region" description="Helical" evidence="5">
    <location>
        <begin position="116"/>
        <end position="138"/>
    </location>
</feature>
<reference evidence="7" key="1">
    <citation type="journal article" date="2019" name="Int. J. Syst. Evol. Microbiol.">
        <title>The Global Catalogue of Microorganisms (GCM) 10K type strain sequencing project: providing services to taxonomists for standard genome sequencing and annotation.</title>
        <authorList>
            <consortium name="The Broad Institute Genomics Platform"/>
            <consortium name="The Broad Institute Genome Sequencing Center for Infectious Disease"/>
            <person name="Wu L."/>
            <person name="Ma J."/>
        </authorList>
    </citation>
    <scope>NUCLEOTIDE SEQUENCE [LARGE SCALE GENOMIC DNA]</scope>
    <source>
        <strain evidence="7">NBRC 110140</strain>
    </source>
</reference>